<evidence type="ECO:0000313" key="2">
    <source>
        <dbReference type="WBParaSite" id="RSKR_0001127700.1"/>
    </source>
</evidence>
<name>A0AC35UI51_9BILA</name>
<reference evidence="2" key="1">
    <citation type="submission" date="2016-11" db="UniProtKB">
        <authorList>
            <consortium name="WormBaseParasite"/>
        </authorList>
    </citation>
    <scope>IDENTIFICATION</scope>
    <source>
        <strain evidence="2">KR3021</strain>
    </source>
</reference>
<sequence>MYSDLTESEEGLFQLVVCEVKNLYPRAYETGLISKHLHECPQDHKCNSSCFSLINQIEGTGLHYLQGLTLSQNEELYDLMIKEIDTMKTTVYFFWKIIDEEEGGYEFERIQGAF</sequence>
<proteinExistence type="predicted"/>
<organism evidence="1 2">
    <name type="scientific">Rhabditophanes sp. KR3021</name>
    <dbReference type="NCBI Taxonomy" id="114890"/>
    <lineage>
        <taxon>Eukaryota</taxon>
        <taxon>Metazoa</taxon>
        <taxon>Ecdysozoa</taxon>
        <taxon>Nematoda</taxon>
        <taxon>Chromadorea</taxon>
        <taxon>Rhabditida</taxon>
        <taxon>Tylenchina</taxon>
        <taxon>Panagrolaimomorpha</taxon>
        <taxon>Strongyloidoidea</taxon>
        <taxon>Alloionematidae</taxon>
        <taxon>Rhabditophanes</taxon>
    </lineage>
</organism>
<protein>
    <submittedName>
        <fullName evidence="2">Phage protein</fullName>
    </submittedName>
</protein>
<dbReference type="Proteomes" id="UP000095286">
    <property type="component" value="Unplaced"/>
</dbReference>
<accession>A0AC35UI51</accession>
<evidence type="ECO:0000313" key="1">
    <source>
        <dbReference type="Proteomes" id="UP000095286"/>
    </source>
</evidence>
<dbReference type="WBParaSite" id="RSKR_0001127700.1">
    <property type="protein sequence ID" value="RSKR_0001127700.1"/>
    <property type="gene ID" value="RSKR_0001127700"/>
</dbReference>